<protein>
    <recommendedName>
        <fullName evidence="4">BTB domain-containing protein</fullName>
    </recommendedName>
</protein>
<organism evidence="2 3">
    <name type="scientific">Agrocybe chaxingu</name>
    <dbReference type="NCBI Taxonomy" id="84603"/>
    <lineage>
        <taxon>Eukaryota</taxon>
        <taxon>Fungi</taxon>
        <taxon>Dikarya</taxon>
        <taxon>Basidiomycota</taxon>
        <taxon>Agaricomycotina</taxon>
        <taxon>Agaricomycetes</taxon>
        <taxon>Agaricomycetidae</taxon>
        <taxon>Agaricales</taxon>
        <taxon>Agaricineae</taxon>
        <taxon>Strophariaceae</taxon>
        <taxon>Agrocybe</taxon>
    </lineage>
</organism>
<proteinExistence type="predicted"/>
<accession>A0A9W8MPG0</accession>
<dbReference type="OrthoDB" id="3199068at2759"/>
<name>A0A9W8MPG0_9AGAR</name>
<keyword evidence="3" id="KW-1185">Reference proteome</keyword>
<dbReference type="AlphaFoldDB" id="A0A9W8MPG0"/>
<dbReference type="EMBL" id="JANKHO010001637">
    <property type="protein sequence ID" value="KAJ3500253.1"/>
    <property type="molecule type" value="Genomic_DNA"/>
</dbReference>
<sequence length="298" mass="33140">MSVAVDEAALTSVDLPPTPAATTAHLDNNAECAIPTTSSPVYTTSPLFYFTNVTFRVGNTIFRVPRHGFEVPGTVFETMFSLPPSADDAGVAEGSNDEHPIVLDGVEESLFTGFLGALYPCVKSMDYDDWVGALYLSTMWEFNEVRERAIDAISPMLAEKNTVEVVLLAKQYRILNWLRDGCIRLVDQPSLSIDELRTPLMLDWETTTRVFYVRSLPMDVQPTLEHRRSCAINTFGAGIRCSCSPRIDRSACSRWRFVNEVFKTEFSVMCPNADHVDPPPALDNSGSAISKKNKNKKK</sequence>
<dbReference type="Gene3D" id="3.30.710.10">
    <property type="entry name" value="Potassium Channel Kv1.1, Chain A"/>
    <property type="match status" value="1"/>
</dbReference>
<gene>
    <name evidence="2" type="ORF">NLJ89_g9880</name>
</gene>
<reference evidence="2" key="1">
    <citation type="submission" date="2022-07" db="EMBL/GenBank/DDBJ databases">
        <title>Genome Sequence of Agrocybe chaxingu.</title>
        <authorList>
            <person name="Buettner E."/>
        </authorList>
    </citation>
    <scope>NUCLEOTIDE SEQUENCE</scope>
    <source>
        <strain evidence="2">MP-N11</strain>
    </source>
</reference>
<feature type="region of interest" description="Disordered" evidence="1">
    <location>
        <begin position="277"/>
        <end position="298"/>
    </location>
</feature>
<evidence type="ECO:0000313" key="3">
    <source>
        <dbReference type="Proteomes" id="UP001148786"/>
    </source>
</evidence>
<evidence type="ECO:0008006" key="4">
    <source>
        <dbReference type="Google" id="ProtNLM"/>
    </source>
</evidence>
<evidence type="ECO:0000256" key="1">
    <source>
        <dbReference type="SAM" id="MobiDB-lite"/>
    </source>
</evidence>
<comment type="caution">
    <text evidence="2">The sequence shown here is derived from an EMBL/GenBank/DDBJ whole genome shotgun (WGS) entry which is preliminary data.</text>
</comment>
<dbReference type="Proteomes" id="UP001148786">
    <property type="component" value="Unassembled WGS sequence"/>
</dbReference>
<evidence type="ECO:0000313" key="2">
    <source>
        <dbReference type="EMBL" id="KAJ3500253.1"/>
    </source>
</evidence>
<dbReference type="InterPro" id="IPR011333">
    <property type="entry name" value="SKP1/BTB/POZ_sf"/>
</dbReference>
<dbReference type="SUPFAM" id="SSF54695">
    <property type="entry name" value="POZ domain"/>
    <property type="match status" value="1"/>
</dbReference>